<gene>
    <name evidence="4" type="ORF">BSZ36_16445</name>
</gene>
<dbReference type="Gene3D" id="2.130.10.10">
    <property type="entry name" value="YVTN repeat-like/Quinoprotein amine dehydrogenase"/>
    <property type="match status" value="3"/>
</dbReference>
<keyword evidence="5" id="KW-1185">Reference proteome</keyword>
<dbReference type="InterPro" id="IPR015943">
    <property type="entry name" value="WD40/YVTN_repeat-like_dom_sf"/>
</dbReference>
<feature type="signal peptide" evidence="2">
    <location>
        <begin position="1"/>
        <end position="19"/>
    </location>
</feature>
<evidence type="ECO:0000313" key="5">
    <source>
        <dbReference type="Proteomes" id="UP000216446"/>
    </source>
</evidence>
<organism evidence="4 5">
    <name type="scientific">Rubricoccus marinus</name>
    <dbReference type="NCBI Taxonomy" id="716817"/>
    <lineage>
        <taxon>Bacteria</taxon>
        <taxon>Pseudomonadati</taxon>
        <taxon>Rhodothermota</taxon>
        <taxon>Rhodothermia</taxon>
        <taxon>Rhodothermales</taxon>
        <taxon>Rubricoccaceae</taxon>
        <taxon>Rubricoccus</taxon>
    </lineage>
</organism>
<evidence type="ECO:0000259" key="3">
    <source>
        <dbReference type="Pfam" id="PF07495"/>
    </source>
</evidence>
<dbReference type="Proteomes" id="UP000216446">
    <property type="component" value="Unassembled WGS sequence"/>
</dbReference>
<evidence type="ECO:0000313" key="4">
    <source>
        <dbReference type="EMBL" id="OZC04431.1"/>
    </source>
</evidence>
<dbReference type="GO" id="GO:0000155">
    <property type="term" value="F:phosphorelay sensor kinase activity"/>
    <property type="evidence" value="ECO:0007669"/>
    <property type="project" value="TreeGrafter"/>
</dbReference>
<name>A0A259U389_9BACT</name>
<dbReference type="Pfam" id="PF07494">
    <property type="entry name" value="Reg_prop"/>
    <property type="match status" value="4"/>
</dbReference>
<dbReference type="PANTHER" id="PTHR43547:SF2">
    <property type="entry name" value="HYBRID SIGNAL TRANSDUCTION HISTIDINE KINASE C"/>
    <property type="match status" value="1"/>
</dbReference>
<dbReference type="AlphaFoldDB" id="A0A259U389"/>
<proteinExistence type="predicted"/>
<dbReference type="InterPro" id="IPR011123">
    <property type="entry name" value="Y_Y_Y"/>
</dbReference>
<feature type="domain" description="Two component regulator three Y" evidence="3">
    <location>
        <begin position="710"/>
        <end position="774"/>
    </location>
</feature>
<feature type="chain" id="PRO_5012175554" description="Two component regulator three Y domain-containing protein" evidence="2">
    <location>
        <begin position="20"/>
        <end position="882"/>
    </location>
</feature>
<dbReference type="PANTHER" id="PTHR43547">
    <property type="entry name" value="TWO-COMPONENT HISTIDINE KINASE"/>
    <property type="match status" value="1"/>
</dbReference>
<evidence type="ECO:0000256" key="1">
    <source>
        <dbReference type="ARBA" id="ARBA00022553"/>
    </source>
</evidence>
<keyword evidence="1" id="KW-0597">Phosphoprotein</keyword>
<sequence length="882" mass="94579">MTVRALLLLALLAASGASAQPGARFDRLGTEDGLSQSIVNAVVQDRQGYLWFGTEDGLNRYDGARFAAYRYVPDDSTALPGNRVTALAEDAGGTLWVGTTDGLARLNRRTETFSIAPGAPGDLDGACGREVTALAGGADGTLWTATRNGGLCTRDAASGAFEPVRVRPIPENQPGALALFRDARGSLWAHLTGIGTDGAAGVCRIDEATRTCEAMAVSWTRAVPGARGVAFGDTPEGLALYTEDGGTWTRAEVWPGVRMSGGSRNAIATSGSVWIATEADGILEVDPETGESRFYRPDPADPRSLPSATVRTFYRDAQGSVWIGTALGLGRWRPPETGAFQVVERGPGGLASGANGIHQSRDGLVWIATNDGLHKLNRETGEVTVYRRDGAPGEAFPSAFWWVYEDAAGTLWVGGKRQGLFRFDPASGQFAREAGFNGALFGGSDAPSVPIRYVMQDRQRRLWVGASDGLAVRPEVTGEWRGFTASGDGLPSTHTNVAFEDSTGQMWVGTDGGLCRFAPGVLGEIRALDCFRHVPGDSTSLGADIVWTVAEDARGSLWAGTVGGGLAKFDAEAETWRRVTTADGLPNNTIYGLLADGNGRLWMTTNAGLASLDVASGAVSVYTVADGLASNEFDFMAYHRGRDGTMYVGGPHGLTYFHPDRLAPTGEIAPVVISGVRAGDVAQPGLVESGDRLRVGHDENFLRFEFASLDFRNPEQNRYEYRLRGYEADWRETNGRQPFAVYTRVPPGEYVFEVRGANRDGVFNPEPVEVAVTVVPAWWQVRWLQMLAALLAVSGLAAAAVRIHRGRLRRERLEHLRQRRRVAHHLHTGPVPALRRVGDDLDALASGDDNHPARAVRVTVTEVADGLVTVVEELGPPEWDGP</sequence>
<keyword evidence="2" id="KW-0732">Signal</keyword>
<dbReference type="OrthoDB" id="1116352at2"/>
<dbReference type="Gene3D" id="2.60.40.10">
    <property type="entry name" value="Immunoglobulins"/>
    <property type="match status" value="1"/>
</dbReference>
<dbReference type="RefSeq" id="WP_094550890.1">
    <property type="nucleotide sequence ID" value="NZ_MQWB01000001.1"/>
</dbReference>
<dbReference type="SUPFAM" id="SSF63829">
    <property type="entry name" value="Calcium-dependent phosphotriesterase"/>
    <property type="match status" value="3"/>
</dbReference>
<reference evidence="4 5" key="1">
    <citation type="submission" date="2016-11" db="EMBL/GenBank/DDBJ databases">
        <title>Study of marine rhodopsin-containing bacteria.</title>
        <authorList>
            <person name="Yoshizawa S."/>
            <person name="Kumagai Y."/>
            <person name="Kogure K."/>
        </authorList>
    </citation>
    <scope>NUCLEOTIDE SEQUENCE [LARGE SCALE GENOMIC DNA]</scope>
    <source>
        <strain evidence="4 5">SG-29</strain>
    </source>
</reference>
<protein>
    <recommendedName>
        <fullName evidence="3">Two component regulator three Y domain-containing protein</fullName>
    </recommendedName>
</protein>
<dbReference type="Pfam" id="PF07495">
    <property type="entry name" value="Y_Y_Y"/>
    <property type="match status" value="1"/>
</dbReference>
<dbReference type="InterPro" id="IPR011110">
    <property type="entry name" value="Reg_prop"/>
</dbReference>
<evidence type="ECO:0000256" key="2">
    <source>
        <dbReference type="SAM" id="SignalP"/>
    </source>
</evidence>
<accession>A0A259U389</accession>
<dbReference type="InterPro" id="IPR013783">
    <property type="entry name" value="Ig-like_fold"/>
</dbReference>
<dbReference type="EMBL" id="MQWB01000001">
    <property type="protein sequence ID" value="OZC04431.1"/>
    <property type="molecule type" value="Genomic_DNA"/>
</dbReference>
<dbReference type="InParanoid" id="A0A259U389"/>
<comment type="caution">
    <text evidence="4">The sequence shown here is derived from an EMBL/GenBank/DDBJ whole genome shotgun (WGS) entry which is preliminary data.</text>
</comment>